<dbReference type="EMBL" id="DXAK01000009">
    <property type="protein sequence ID" value="HJA05951.1"/>
    <property type="molecule type" value="Genomic_DNA"/>
</dbReference>
<comment type="caution">
    <text evidence="2">The sequence shown here is derived from an EMBL/GenBank/DDBJ whole genome shotgun (WGS) entry which is preliminary data.</text>
</comment>
<evidence type="ECO:0000256" key="1">
    <source>
        <dbReference type="SAM" id="Phobius"/>
    </source>
</evidence>
<name>A0A9D2H952_9FIRM</name>
<keyword evidence="1" id="KW-1133">Transmembrane helix</keyword>
<protein>
    <recommendedName>
        <fullName evidence="4">Protein kinase domain-containing protein</fullName>
    </recommendedName>
</protein>
<evidence type="ECO:0000313" key="2">
    <source>
        <dbReference type="EMBL" id="HJA05951.1"/>
    </source>
</evidence>
<keyword evidence="1" id="KW-0472">Membrane</keyword>
<dbReference type="Proteomes" id="UP000824223">
    <property type="component" value="Unassembled WGS sequence"/>
</dbReference>
<organism evidence="2 3">
    <name type="scientific">Candidatus Mediterraneibacter pullicola</name>
    <dbReference type="NCBI Taxonomy" id="2838682"/>
    <lineage>
        <taxon>Bacteria</taxon>
        <taxon>Bacillati</taxon>
        <taxon>Bacillota</taxon>
        <taxon>Clostridia</taxon>
        <taxon>Lachnospirales</taxon>
        <taxon>Lachnospiraceae</taxon>
        <taxon>Mediterraneibacter</taxon>
    </lineage>
</organism>
<accession>A0A9D2H952</accession>
<sequence>MEEMYEVMRFIEHGAHCRQSMDCVRGMLMAEFLRRNPRQEKTDLFCWFRGLCVCLDQYHRSRKGRKDYRYLNPYSIVVTEENQLCLLDLEAPSNSFAVKQMQRRAVRDHFVKPVCEMGMEKEYKADLFAYGRMLQFLLAYIVVEPSLTRMEELRLAIVIGRCTGEKRGKYENIGQVMRALPSVPKEERMSGRRRKRLAVGACICVMLCFVVTVIKGGI</sequence>
<reference evidence="2" key="2">
    <citation type="submission" date="2021-04" db="EMBL/GenBank/DDBJ databases">
        <authorList>
            <person name="Gilroy R."/>
        </authorList>
    </citation>
    <scope>NUCLEOTIDE SEQUENCE</scope>
    <source>
        <strain evidence="2">ChiSjej2B20-11307</strain>
    </source>
</reference>
<feature type="transmembrane region" description="Helical" evidence="1">
    <location>
        <begin position="197"/>
        <end position="214"/>
    </location>
</feature>
<dbReference type="InterPro" id="IPR011009">
    <property type="entry name" value="Kinase-like_dom_sf"/>
</dbReference>
<reference evidence="2" key="1">
    <citation type="journal article" date="2021" name="PeerJ">
        <title>Extensive microbial diversity within the chicken gut microbiome revealed by metagenomics and culture.</title>
        <authorList>
            <person name="Gilroy R."/>
            <person name="Ravi A."/>
            <person name="Getino M."/>
            <person name="Pursley I."/>
            <person name="Horton D.L."/>
            <person name="Alikhan N.F."/>
            <person name="Baker D."/>
            <person name="Gharbi K."/>
            <person name="Hall N."/>
            <person name="Watson M."/>
            <person name="Adriaenssens E.M."/>
            <person name="Foster-Nyarko E."/>
            <person name="Jarju S."/>
            <person name="Secka A."/>
            <person name="Antonio M."/>
            <person name="Oren A."/>
            <person name="Chaudhuri R.R."/>
            <person name="La Ragione R."/>
            <person name="Hildebrand F."/>
            <person name="Pallen M.J."/>
        </authorList>
    </citation>
    <scope>NUCLEOTIDE SEQUENCE</scope>
    <source>
        <strain evidence="2">ChiSjej2B20-11307</strain>
    </source>
</reference>
<dbReference type="AlphaFoldDB" id="A0A9D2H952"/>
<gene>
    <name evidence="2" type="ORF">H9798_02205</name>
</gene>
<dbReference type="Gene3D" id="1.10.510.10">
    <property type="entry name" value="Transferase(Phosphotransferase) domain 1"/>
    <property type="match status" value="1"/>
</dbReference>
<dbReference type="SUPFAM" id="SSF56112">
    <property type="entry name" value="Protein kinase-like (PK-like)"/>
    <property type="match status" value="1"/>
</dbReference>
<evidence type="ECO:0000313" key="3">
    <source>
        <dbReference type="Proteomes" id="UP000824223"/>
    </source>
</evidence>
<evidence type="ECO:0008006" key="4">
    <source>
        <dbReference type="Google" id="ProtNLM"/>
    </source>
</evidence>
<proteinExistence type="predicted"/>
<keyword evidence="1" id="KW-0812">Transmembrane</keyword>